<dbReference type="EMBL" id="WIWS01000027">
    <property type="protein sequence ID" value="KAF3222039.1"/>
    <property type="molecule type" value="Genomic_DNA"/>
</dbReference>
<dbReference type="CDD" id="cd18186">
    <property type="entry name" value="BTB_POZ_ZBTB_KLHL-like"/>
    <property type="match status" value="1"/>
</dbReference>
<organism evidence="4 5">
    <name type="scientific">Orbilia oligospora</name>
    <name type="common">Nematode-trapping fungus</name>
    <name type="synonym">Arthrobotrys oligospora</name>
    <dbReference type="NCBI Taxonomy" id="2813651"/>
    <lineage>
        <taxon>Eukaryota</taxon>
        <taxon>Fungi</taxon>
        <taxon>Dikarya</taxon>
        <taxon>Ascomycota</taxon>
        <taxon>Pezizomycotina</taxon>
        <taxon>Orbiliomycetes</taxon>
        <taxon>Orbiliales</taxon>
        <taxon>Orbiliaceae</taxon>
        <taxon>Orbilia</taxon>
    </lineage>
</organism>
<dbReference type="PROSITE" id="PS50097">
    <property type="entry name" value="BTB"/>
    <property type="match status" value="1"/>
</dbReference>
<dbReference type="EMBL" id="WIWT01000172">
    <property type="protein sequence ID" value="KAF3197228.1"/>
    <property type="molecule type" value="Genomic_DNA"/>
</dbReference>
<accession>A0A6G1M514</accession>
<protein>
    <recommendedName>
        <fullName evidence="1">BTB domain-containing protein</fullName>
    </recommendedName>
</protein>
<feature type="domain" description="BTB" evidence="1">
    <location>
        <begin position="41"/>
        <end position="112"/>
    </location>
</feature>
<dbReference type="PANTHER" id="PTHR24413">
    <property type="entry name" value="SPECKLE-TYPE POZ PROTEIN"/>
    <property type="match status" value="1"/>
</dbReference>
<proteinExistence type="predicted"/>
<sequence length="279" mass="31780">MDDSAASMPSGSSDLRTTKRLRLSRAVDIGFMQLLRDPKFADVKVLVGFNEREYNLHRNIISVGSNFFEATCREGNGFTESAEKLIKLPDIEPEEFDVIIKWIYRGGYTLPEYIESDDFCAVLQAADFLGVKDLKSEMQDQLVERLPNEFLREDQITVDDPVKLYKGIAQNSSISDWLKLRKLADQIFPFWYNGDLSLFEMGQEDLGNAVRIDLYQEIFNNNFCGICYTDLLKNKEKQCRICLSDLENATCRQEDGVPMGDTPRGRQLALLHTSEAIGS</sequence>
<dbReference type="SMART" id="SM00225">
    <property type="entry name" value="BTB"/>
    <property type="match status" value="1"/>
</dbReference>
<name>A0A6G1M514_ORBOL</name>
<evidence type="ECO:0000313" key="4">
    <source>
        <dbReference type="EMBL" id="KAF3222039.1"/>
    </source>
</evidence>
<dbReference type="InterPro" id="IPR011333">
    <property type="entry name" value="SKP1/BTB/POZ_sf"/>
</dbReference>
<dbReference type="Proteomes" id="UP000483672">
    <property type="component" value="Unassembled WGS sequence"/>
</dbReference>
<dbReference type="Gene3D" id="3.30.710.10">
    <property type="entry name" value="Potassium Channel Kv1.1, Chain A"/>
    <property type="match status" value="1"/>
</dbReference>
<dbReference type="OrthoDB" id="6359816at2759"/>
<evidence type="ECO:0000313" key="2">
    <source>
        <dbReference type="EMBL" id="KAF3197228.1"/>
    </source>
</evidence>
<dbReference type="SUPFAM" id="SSF54695">
    <property type="entry name" value="POZ domain"/>
    <property type="match status" value="1"/>
</dbReference>
<dbReference type="InterPro" id="IPR000210">
    <property type="entry name" value="BTB/POZ_dom"/>
</dbReference>
<dbReference type="EMBL" id="WIPF01000170">
    <property type="protein sequence ID" value="KAF3202176.1"/>
    <property type="molecule type" value="Genomic_DNA"/>
</dbReference>
<dbReference type="Proteomes" id="UP000614610">
    <property type="component" value="Unassembled WGS sequence"/>
</dbReference>
<evidence type="ECO:0000313" key="6">
    <source>
        <dbReference type="Proteomes" id="UP000483672"/>
    </source>
</evidence>
<comment type="caution">
    <text evidence="4">The sequence shown here is derived from an EMBL/GenBank/DDBJ whole genome shotgun (WGS) entry which is preliminary data.</text>
</comment>
<reference evidence="5 6" key="1">
    <citation type="submission" date="2019-06" db="EMBL/GenBank/DDBJ databases">
        <authorList>
            <person name="Palmer J.M."/>
        </authorList>
    </citation>
    <scope>NUCLEOTIDE SEQUENCE [LARGE SCALE GENOMIC DNA]</scope>
    <source>
        <strain evidence="4 5">TWF106</strain>
        <strain evidence="3 6">TWF191</strain>
        <strain evidence="2">TWF679</strain>
    </source>
</reference>
<evidence type="ECO:0000313" key="5">
    <source>
        <dbReference type="Proteomes" id="UP000472727"/>
    </source>
</evidence>
<gene>
    <name evidence="4" type="ORF">TWF106_005817</name>
    <name evidence="3" type="ORF">TWF191_003139</name>
    <name evidence="2" type="ORF">TWF679_003473</name>
</gene>
<evidence type="ECO:0000259" key="1">
    <source>
        <dbReference type="PROSITE" id="PS50097"/>
    </source>
</evidence>
<evidence type="ECO:0000313" key="3">
    <source>
        <dbReference type="EMBL" id="KAF3202176.1"/>
    </source>
</evidence>
<dbReference type="AlphaFoldDB" id="A0A6G1M514"/>
<dbReference type="Pfam" id="PF00651">
    <property type="entry name" value="BTB"/>
    <property type="match status" value="1"/>
</dbReference>
<dbReference type="Proteomes" id="UP000472727">
    <property type="component" value="Unassembled WGS sequence"/>
</dbReference>